<evidence type="ECO:0000256" key="4">
    <source>
        <dbReference type="ARBA" id="ARBA00023136"/>
    </source>
</evidence>
<dbReference type="Proteomes" id="UP000190135">
    <property type="component" value="Unassembled WGS sequence"/>
</dbReference>
<sequence length="126" mass="13610">MLPRLRRIGPDAVRFLIAGGINTAITTAIYFAALTVLSPALSYALAWAVGIVFVAVVYPNKVFVGGRRQLRDRLAVGAVTIAVFLVGIVVVDGLTRAMQARVVPYLITLCLTTALNFILARTVLRR</sequence>
<keyword evidence="4 5" id="KW-0472">Membrane</keyword>
<evidence type="ECO:0000313" key="8">
    <source>
        <dbReference type="Proteomes" id="UP000190135"/>
    </source>
</evidence>
<feature type="transmembrane region" description="Helical" evidence="5">
    <location>
        <begin position="12"/>
        <end position="34"/>
    </location>
</feature>
<name>A0A1T4P1N0_9HYPH</name>
<organism evidence="7 8">
    <name type="scientific">Consotaella salsifontis</name>
    <dbReference type="NCBI Taxonomy" id="1365950"/>
    <lineage>
        <taxon>Bacteria</taxon>
        <taxon>Pseudomonadati</taxon>
        <taxon>Pseudomonadota</taxon>
        <taxon>Alphaproteobacteria</taxon>
        <taxon>Hyphomicrobiales</taxon>
        <taxon>Aurantimonadaceae</taxon>
        <taxon>Consotaella</taxon>
    </lineage>
</organism>
<gene>
    <name evidence="7" type="ORF">SAMN05428963_103292</name>
</gene>
<dbReference type="InterPro" id="IPR007267">
    <property type="entry name" value="GtrA_DPMS_TM"/>
</dbReference>
<evidence type="ECO:0000256" key="2">
    <source>
        <dbReference type="ARBA" id="ARBA00022692"/>
    </source>
</evidence>
<dbReference type="AlphaFoldDB" id="A0A1T4P1N0"/>
<keyword evidence="3 5" id="KW-1133">Transmembrane helix</keyword>
<feature type="transmembrane region" description="Helical" evidence="5">
    <location>
        <begin position="103"/>
        <end position="124"/>
    </location>
</feature>
<dbReference type="EMBL" id="FUXL01000003">
    <property type="protein sequence ID" value="SJZ85361.1"/>
    <property type="molecule type" value="Genomic_DNA"/>
</dbReference>
<evidence type="ECO:0000259" key="6">
    <source>
        <dbReference type="Pfam" id="PF04138"/>
    </source>
</evidence>
<evidence type="ECO:0000256" key="1">
    <source>
        <dbReference type="ARBA" id="ARBA00004141"/>
    </source>
</evidence>
<comment type="subcellular location">
    <subcellularLocation>
        <location evidence="1">Membrane</location>
        <topology evidence="1">Multi-pass membrane protein</topology>
    </subcellularLocation>
</comment>
<dbReference type="STRING" id="1365950.SAMN05428963_103292"/>
<feature type="transmembrane region" description="Helical" evidence="5">
    <location>
        <begin position="70"/>
        <end position="91"/>
    </location>
</feature>
<dbReference type="GO" id="GO:0000271">
    <property type="term" value="P:polysaccharide biosynthetic process"/>
    <property type="evidence" value="ECO:0007669"/>
    <property type="project" value="InterPro"/>
</dbReference>
<proteinExistence type="predicted"/>
<dbReference type="GO" id="GO:0016020">
    <property type="term" value="C:membrane"/>
    <property type="evidence" value="ECO:0007669"/>
    <property type="project" value="UniProtKB-SubCell"/>
</dbReference>
<accession>A0A1T4P1N0</accession>
<evidence type="ECO:0000256" key="5">
    <source>
        <dbReference type="SAM" id="Phobius"/>
    </source>
</evidence>
<feature type="transmembrane region" description="Helical" evidence="5">
    <location>
        <begin position="40"/>
        <end position="58"/>
    </location>
</feature>
<feature type="domain" description="GtrA/DPMS transmembrane" evidence="6">
    <location>
        <begin position="14"/>
        <end position="123"/>
    </location>
</feature>
<dbReference type="OrthoDB" id="8085596at2"/>
<protein>
    <submittedName>
        <fullName evidence="7">GtrA-like protein</fullName>
    </submittedName>
</protein>
<dbReference type="Pfam" id="PF04138">
    <property type="entry name" value="GtrA_DPMS_TM"/>
    <property type="match status" value="1"/>
</dbReference>
<evidence type="ECO:0000313" key="7">
    <source>
        <dbReference type="EMBL" id="SJZ85361.1"/>
    </source>
</evidence>
<reference evidence="7 8" key="1">
    <citation type="submission" date="2017-02" db="EMBL/GenBank/DDBJ databases">
        <authorList>
            <person name="Peterson S.W."/>
        </authorList>
    </citation>
    <scope>NUCLEOTIDE SEQUENCE [LARGE SCALE GENOMIC DNA]</scope>
    <source>
        <strain evidence="7 8">USBA 369</strain>
    </source>
</reference>
<keyword evidence="8" id="KW-1185">Reference proteome</keyword>
<evidence type="ECO:0000256" key="3">
    <source>
        <dbReference type="ARBA" id="ARBA00022989"/>
    </source>
</evidence>
<keyword evidence="2 5" id="KW-0812">Transmembrane</keyword>
<dbReference type="RefSeq" id="WP_078707394.1">
    <property type="nucleotide sequence ID" value="NZ_FUXL01000003.1"/>
</dbReference>